<feature type="domain" description="F-box" evidence="1">
    <location>
        <begin position="1"/>
        <end position="47"/>
    </location>
</feature>
<dbReference type="PROSITE" id="PS50181">
    <property type="entry name" value="FBOX"/>
    <property type="match status" value="1"/>
</dbReference>
<dbReference type="InterPro" id="IPR001810">
    <property type="entry name" value="F-box_dom"/>
</dbReference>
<evidence type="ECO:0000313" key="2">
    <source>
        <dbReference type="EMBL" id="MBA4664925.1"/>
    </source>
</evidence>
<dbReference type="InterPro" id="IPR036047">
    <property type="entry name" value="F-box-like_dom_sf"/>
</dbReference>
<dbReference type="EMBL" id="GISG01225619">
    <property type="protein sequence ID" value="MBA4664925.1"/>
    <property type="molecule type" value="Transcribed_RNA"/>
</dbReference>
<dbReference type="PANTHER" id="PTHR31672">
    <property type="entry name" value="BNACNNG10540D PROTEIN"/>
    <property type="match status" value="1"/>
</dbReference>
<proteinExistence type="predicted"/>
<protein>
    <recommendedName>
        <fullName evidence="1">F-box domain-containing protein</fullName>
    </recommendedName>
</protein>
<dbReference type="SMART" id="SM00256">
    <property type="entry name" value="FBOX"/>
    <property type="match status" value="1"/>
</dbReference>
<dbReference type="PANTHER" id="PTHR31672:SF13">
    <property type="entry name" value="F-BOX PROTEIN CPR30-LIKE"/>
    <property type="match status" value="1"/>
</dbReference>
<reference evidence="2" key="2">
    <citation type="submission" date="2020-07" db="EMBL/GenBank/DDBJ databases">
        <authorList>
            <person name="Vera ALvarez R."/>
            <person name="Arias-Moreno D.M."/>
            <person name="Jimenez-Jacinto V."/>
            <person name="Jimenez-Bremont J.F."/>
            <person name="Swaminathan K."/>
            <person name="Moose S.P."/>
            <person name="Guerrero-Gonzalez M.L."/>
            <person name="Marino-Ramirez L."/>
            <person name="Landsman D."/>
            <person name="Rodriguez-Kessler M."/>
            <person name="Delgado-Sanchez P."/>
        </authorList>
    </citation>
    <scope>NUCLEOTIDE SEQUENCE</scope>
    <source>
        <tissue evidence="2">Cladode</tissue>
    </source>
</reference>
<dbReference type="Pfam" id="PF00646">
    <property type="entry name" value="F-box"/>
    <property type="match status" value="1"/>
</dbReference>
<evidence type="ECO:0000259" key="1">
    <source>
        <dbReference type="PROSITE" id="PS50181"/>
    </source>
</evidence>
<dbReference type="SUPFAM" id="SSF81383">
    <property type="entry name" value="F-box domain"/>
    <property type="match status" value="1"/>
</dbReference>
<organism evidence="2">
    <name type="scientific">Opuntia streptacantha</name>
    <name type="common">Prickly pear cactus</name>
    <name type="synonym">Opuntia cardona</name>
    <dbReference type="NCBI Taxonomy" id="393608"/>
    <lineage>
        <taxon>Eukaryota</taxon>
        <taxon>Viridiplantae</taxon>
        <taxon>Streptophyta</taxon>
        <taxon>Embryophyta</taxon>
        <taxon>Tracheophyta</taxon>
        <taxon>Spermatophyta</taxon>
        <taxon>Magnoliopsida</taxon>
        <taxon>eudicotyledons</taxon>
        <taxon>Gunneridae</taxon>
        <taxon>Pentapetalae</taxon>
        <taxon>Caryophyllales</taxon>
        <taxon>Cactineae</taxon>
        <taxon>Cactaceae</taxon>
        <taxon>Opuntioideae</taxon>
        <taxon>Opuntia</taxon>
    </lineage>
</organism>
<name>A0A7C9EHW6_OPUST</name>
<dbReference type="Gene3D" id="1.20.1280.50">
    <property type="match status" value="1"/>
</dbReference>
<accession>A0A7C9EHW6</accession>
<dbReference type="CDD" id="cd22157">
    <property type="entry name" value="F-box_AtFBW1-like"/>
    <property type="match status" value="1"/>
</dbReference>
<sequence length="111" mass="12479">MQSYSNLPEEIIIDVLSRLPAKSVGRCRCVSKPWRALLSRPKFIRAHLDRSRNLGQESLIFISESQHALFSVSLDSAQQVFDEITTLQPSSVLLITLTLGSGFMLPVMGWF</sequence>
<reference evidence="2" key="1">
    <citation type="journal article" date="2013" name="J. Plant Res.">
        <title>Effect of fungi and light on seed germination of three Opuntia species from semiarid lands of central Mexico.</title>
        <authorList>
            <person name="Delgado-Sanchez P."/>
            <person name="Jimenez-Bremont J.F."/>
            <person name="Guerrero-Gonzalez Mde L."/>
            <person name="Flores J."/>
        </authorList>
    </citation>
    <scope>NUCLEOTIDE SEQUENCE</scope>
    <source>
        <tissue evidence="2">Cladode</tissue>
    </source>
</reference>
<dbReference type="AlphaFoldDB" id="A0A7C9EHW6"/>
<dbReference type="InterPro" id="IPR050796">
    <property type="entry name" value="SCF_F-box_component"/>
</dbReference>